<feature type="region of interest" description="Disordered" evidence="1">
    <location>
        <begin position="17"/>
        <end position="38"/>
    </location>
</feature>
<dbReference type="OrthoDB" id="1453281at2"/>
<proteinExistence type="predicted"/>
<evidence type="ECO:0000256" key="2">
    <source>
        <dbReference type="SAM" id="Phobius"/>
    </source>
</evidence>
<evidence type="ECO:0000313" key="4">
    <source>
        <dbReference type="Proteomes" id="UP000006049"/>
    </source>
</evidence>
<keyword evidence="2" id="KW-1133">Transmembrane helix</keyword>
<keyword evidence="4" id="KW-1185">Reference proteome</keyword>
<dbReference type="HOGENOM" id="CLU_2696250_0_0_10"/>
<evidence type="ECO:0000313" key="3">
    <source>
        <dbReference type="EMBL" id="AFL80632.1"/>
    </source>
</evidence>
<reference evidence="3 4" key="1">
    <citation type="submission" date="2012-06" db="EMBL/GenBank/DDBJ databases">
        <title>The complete genome of Aequorivita sublithincola DSM 14238.</title>
        <authorList>
            <consortium name="US DOE Joint Genome Institute (JGI-PGF)"/>
            <person name="Lucas S."/>
            <person name="Copeland A."/>
            <person name="Lapidus A."/>
            <person name="Goodwin L."/>
            <person name="Pitluck S."/>
            <person name="Peters L."/>
            <person name="Munk A.C.C."/>
            <person name="Kyrpides N."/>
            <person name="Mavromatis K."/>
            <person name="Pagani I."/>
            <person name="Ivanova N."/>
            <person name="Ovchinnikova G."/>
            <person name="Zeytun A."/>
            <person name="Detter J.C."/>
            <person name="Han C."/>
            <person name="Land M."/>
            <person name="Hauser L."/>
            <person name="Markowitz V."/>
            <person name="Cheng J.-F."/>
            <person name="Hugenholtz P."/>
            <person name="Woyke T."/>
            <person name="Wu D."/>
            <person name="Tindall B."/>
            <person name="Faehnrich R."/>
            <person name="Brambilla E."/>
            <person name="Klenk H.-P."/>
            <person name="Eisen J.A."/>
        </authorList>
    </citation>
    <scope>NUCLEOTIDE SEQUENCE [LARGE SCALE GENOMIC DNA]</scope>
    <source>
        <strain evidence="4">DSM 14238 / LMG 21431 / ACAM 643 / 9-3</strain>
    </source>
</reference>
<accession>I3YUG4</accession>
<dbReference type="AlphaFoldDB" id="I3YUG4"/>
<gene>
    <name evidence="3" type="ordered locus">Aeqsu_1134</name>
</gene>
<keyword evidence="2" id="KW-0812">Transmembrane</keyword>
<protein>
    <submittedName>
        <fullName evidence="3">Uncharacterized protein</fullName>
    </submittedName>
</protein>
<evidence type="ECO:0000256" key="1">
    <source>
        <dbReference type="SAM" id="MobiDB-lite"/>
    </source>
</evidence>
<organism evidence="3 4">
    <name type="scientific">Aequorivita sublithincola (strain DSM 14238 / LMG 21431 / ACAM 643 / 9-3)</name>
    <dbReference type="NCBI Taxonomy" id="746697"/>
    <lineage>
        <taxon>Bacteria</taxon>
        <taxon>Pseudomonadati</taxon>
        <taxon>Bacteroidota</taxon>
        <taxon>Flavobacteriia</taxon>
        <taxon>Flavobacteriales</taxon>
        <taxon>Flavobacteriaceae</taxon>
        <taxon>Aequorivita</taxon>
    </lineage>
</organism>
<dbReference type="EMBL" id="CP003280">
    <property type="protein sequence ID" value="AFL80632.1"/>
    <property type="molecule type" value="Genomic_DNA"/>
</dbReference>
<dbReference type="Proteomes" id="UP000006049">
    <property type="component" value="Chromosome"/>
</dbReference>
<feature type="transmembrane region" description="Helical" evidence="2">
    <location>
        <begin position="47"/>
        <end position="63"/>
    </location>
</feature>
<keyword evidence="2" id="KW-0472">Membrane</keyword>
<dbReference type="KEGG" id="asl:Aeqsu_1134"/>
<sequence length="73" mass="7667">MASLIYNVIMFAFQAAKGAQGPPPPGSSSSGGGGTTNAPELPLDENLWILLAMGILFGIYIIYRKNRAINKAA</sequence>
<name>I3YUG4_AEQSU</name>
<dbReference type="RefSeq" id="WP_014781890.1">
    <property type="nucleotide sequence ID" value="NC_018013.1"/>
</dbReference>